<evidence type="ECO:0000313" key="1">
    <source>
        <dbReference type="EMBL" id="UXP32995.1"/>
    </source>
</evidence>
<dbReference type="RefSeq" id="WP_262310426.1">
    <property type="nucleotide sequence ID" value="NZ_CP106679.1"/>
</dbReference>
<organism evidence="1 2">
    <name type="scientific">Reichenbachiella agarivorans</name>
    <dbReference type="NCBI Taxonomy" id="2979464"/>
    <lineage>
        <taxon>Bacteria</taxon>
        <taxon>Pseudomonadati</taxon>
        <taxon>Bacteroidota</taxon>
        <taxon>Cytophagia</taxon>
        <taxon>Cytophagales</taxon>
        <taxon>Reichenbachiellaceae</taxon>
        <taxon>Reichenbachiella</taxon>
    </lineage>
</organism>
<name>A0ABY6CSM7_9BACT</name>
<dbReference type="Proteomes" id="UP001065174">
    <property type="component" value="Chromosome"/>
</dbReference>
<proteinExistence type="predicted"/>
<keyword evidence="2" id="KW-1185">Reference proteome</keyword>
<sequence length="85" mass="9800">MNTKLTLTLEKEIIEEAKKYASKRGRSLSEMVENYFKYITESKTQSAATEELSPRVQKLRGVLKVDSSFNYKNNLNEAKDEKHGI</sequence>
<evidence type="ECO:0000313" key="2">
    <source>
        <dbReference type="Proteomes" id="UP001065174"/>
    </source>
</evidence>
<dbReference type="Pfam" id="PF19891">
    <property type="entry name" value="DUF6364"/>
    <property type="match status" value="1"/>
</dbReference>
<dbReference type="InterPro" id="IPR045944">
    <property type="entry name" value="DUF6364"/>
</dbReference>
<dbReference type="EMBL" id="CP106679">
    <property type="protein sequence ID" value="UXP32995.1"/>
    <property type="molecule type" value="Genomic_DNA"/>
</dbReference>
<reference evidence="1" key="1">
    <citation type="submission" date="2022-09" db="EMBL/GenBank/DDBJ databases">
        <title>Comparative genomics and taxonomic characterization of three novel marine species of genus Reichenbachiella exhibiting antioxidant and polysaccharide degradation activities.</title>
        <authorList>
            <person name="Muhammad N."/>
            <person name="Lee Y.-J."/>
            <person name="Ko J."/>
            <person name="Kim S.-G."/>
        </authorList>
    </citation>
    <scope>NUCLEOTIDE SEQUENCE</scope>
    <source>
        <strain evidence="1">BKB1-1</strain>
    </source>
</reference>
<gene>
    <name evidence="1" type="ORF">N6H18_03370</name>
</gene>
<accession>A0ABY6CSM7</accession>
<protein>
    <submittedName>
        <fullName evidence="1">DUF6364 family protein</fullName>
    </submittedName>
</protein>